<sequence length="206" mass="22828">MGEETLNVYYSPYFAWVSSETESDWTNYETEFIDFASEFITYVHLIQLSDFGALSDYSPSVYSSSLQPSQAGIPPDKDLPVGYIILIYTTRAFLFPSWMGCFSPHPRCKAVPDISDYRRDAVKDPNASNGESAPARLSFAYLITGGALGVTSAYCAKTFVTDLIMSMSASADVLALAKIEIKLGDIPEGKSVTLKWRGKPLFVRHR</sequence>
<dbReference type="InterPro" id="IPR014349">
    <property type="entry name" value="Rieske_Fe-S_prot"/>
</dbReference>
<organism evidence="2 3">
    <name type="scientific">Orchesella dallaii</name>
    <dbReference type="NCBI Taxonomy" id="48710"/>
    <lineage>
        <taxon>Eukaryota</taxon>
        <taxon>Metazoa</taxon>
        <taxon>Ecdysozoa</taxon>
        <taxon>Arthropoda</taxon>
        <taxon>Hexapoda</taxon>
        <taxon>Collembola</taxon>
        <taxon>Entomobryomorpha</taxon>
        <taxon>Entomobryoidea</taxon>
        <taxon>Orchesellidae</taxon>
        <taxon>Orchesellinae</taxon>
        <taxon>Orchesella</taxon>
    </lineage>
</organism>
<evidence type="ECO:0000313" key="3">
    <source>
        <dbReference type="Proteomes" id="UP001642540"/>
    </source>
</evidence>
<dbReference type="PANTHER" id="PTHR10134">
    <property type="entry name" value="CYTOCHROME B-C1 COMPLEX SUBUNIT RIESKE, MITOCHONDRIAL"/>
    <property type="match status" value="1"/>
</dbReference>
<dbReference type="Gene3D" id="1.20.5.270">
    <property type="entry name" value="Ubiquinol cytochrome reductase, transmembrane domain"/>
    <property type="match status" value="1"/>
</dbReference>
<dbReference type="EMBL" id="CAXLJM020000007">
    <property type="protein sequence ID" value="CAL8073889.1"/>
    <property type="molecule type" value="Genomic_DNA"/>
</dbReference>
<dbReference type="Gene3D" id="2.102.10.10">
    <property type="entry name" value="Rieske [2Fe-2S] iron-sulphur domain"/>
    <property type="match status" value="1"/>
</dbReference>
<keyword evidence="3" id="KW-1185">Reference proteome</keyword>
<dbReference type="Proteomes" id="UP001642540">
    <property type="component" value="Unassembled WGS sequence"/>
</dbReference>
<comment type="caution">
    <text evidence="2">The sequence shown here is derived from an EMBL/GenBank/DDBJ whole genome shotgun (WGS) entry which is preliminary data.</text>
</comment>
<feature type="domain" description="Cytochrome b-c1 complex subunit Rieske transmembrane" evidence="1">
    <location>
        <begin position="111"/>
        <end position="172"/>
    </location>
</feature>
<evidence type="ECO:0000259" key="1">
    <source>
        <dbReference type="Pfam" id="PF02921"/>
    </source>
</evidence>
<gene>
    <name evidence="2" type="ORF">ODALV1_LOCUS2740</name>
</gene>
<dbReference type="InterPro" id="IPR037008">
    <property type="entry name" value="bc1_Rieske_TM_sf"/>
</dbReference>
<accession>A0ABP1PQZ7</accession>
<dbReference type="SUPFAM" id="SSF81502">
    <property type="entry name" value="ISP transmembrane anchor"/>
    <property type="match status" value="1"/>
</dbReference>
<dbReference type="InterPro" id="IPR004192">
    <property type="entry name" value="Rieske_TM"/>
</dbReference>
<dbReference type="SUPFAM" id="SSF50022">
    <property type="entry name" value="ISP domain"/>
    <property type="match status" value="1"/>
</dbReference>
<protein>
    <recommendedName>
        <fullName evidence="1">Cytochrome b-c1 complex subunit Rieske transmembrane domain-containing protein</fullName>
    </recommendedName>
</protein>
<evidence type="ECO:0000313" key="2">
    <source>
        <dbReference type="EMBL" id="CAL8073889.1"/>
    </source>
</evidence>
<dbReference type="InterPro" id="IPR036922">
    <property type="entry name" value="Rieske_2Fe-2S_sf"/>
</dbReference>
<reference evidence="2 3" key="1">
    <citation type="submission" date="2024-08" db="EMBL/GenBank/DDBJ databases">
        <authorList>
            <person name="Cucini C."/>
            <person name="Frati F."/>
        </authorList>
    </citation>
    <scope>NUCLEOTIDE SEQUENCE [LARGE SCALE GENOMIC DNA]</scope>
</reference>
<dbReference type="Pfam" id="PF02921">
    <property type="entry name" value="UCR_TM"/>
    <property type="match status" value="1"/>
</dbReference>
<name>A0ABP1PQZ7_9HEXA</name>
<proteinExistence type="predicted"/>